<dbReference type="Proteomes" id="UP000239648">
    <property type="component" value="Unassembled WGS sequence"/>
</dbReference>
<dbReference type="Pfam" id="PF00571">
    <property type="entry name" value="CBS"/>
    <property type="match status" value="2"/>
</dbReference>
<evidence type="ECO:0000313" key="5">
    <source>
        <dbReference type="EMBL" id="PPK52205.1"/>
    </source>
</evidence>
<name>A0A2S6G7E8_9GAMM</name>
<evidence type="ECO:0000313" key="7">
    <source>
        <dbReference type="Proteomes" id="UP000239446"/>
    </source>
</evidence>
<dbReference type="EMBL" id="PTIU01000007">
    <property type="protein sequence ID" value="PPK55106.1"/>
    <property type="molecule type" value="Genomic_DNA"/>
</dbReference>
<protein>
    <submittedName>
        <fullName evidence="6">CBS domain-containing protein</fullName>
    </submittedName>
</protein>
<dbReference type="EMBL" id="PTIT01000007">
    <property type="protein sequence ID" value="PPK52205.1"/>
    <property type="molecule type" value="Genomic_DNA"/>
</dbReference>
<comment type="caution">
    <text evidence="6">The sequence shown here is derived from an EMBL/GenBank/DDBJ whole genome shotgun (WGS) entry which is preliminary data.</text>
</comment>
<dbReference type="InterPro" id="IPR051257">
    <property type="entry name" value="Diverse_CBS-Domain"/>
</dbReference>
<keyword evidence="1 2" id="KW-0129">CBS domain</keyword>
<dbReference type="Gene3D" id="3.10.580.10">
    <property type="entry name" value="CBS-domain"/>
    <property type="match status" value="2"/>
</dbReference>
<dbReference type="STRING" id="930118.SAMN05216429_109163"/>
<reference evidence="5 8" key="1">
    <citation type="submission" date="2018-02" db="EMBL/GenBank/DDBJ databases">
        <title>Deep subsurface shale carbon reservoir microbial communities from Ohio and West Virginia, USA.</title>
        <authorList>
            <person name="Wrighton K."/>
        </authorList>
    </citation>
    <scope>NUCLEOTIDE SEQUENCE [LARGE SCALE GENOMIC DNA]</scope>
    <source>
        <strain evidence="5 8">UTICA-S1B6</strain>
    </source>
</reference>
<proteinExistence type="predicted"/>
<keyword evidence="8" id="KW-1185">Reference proteome</keyword>
<dbReference type="InterPro" id="IPR000644">
    <property type="entry name" value="CBS_dom"/>
</dbReference>
<evidence type="ECO:0000256" key="2">
    <source>
        <dbReference type="PROSITE-ProRule" id="PRU00703"/>
    </source>
</evidence>
<evidence type="ECO:0000313" key="6">
    <source>
        <dbReference type="EMBL" id="PPK55106.1"/>
    </source>
</evidence>
<dbReference type="RefSeq" id="WP_104415682.1">
    <property type="nucleotide sequence ID" value="NZ_PTIT01000007.1"/>
</dbReference>
<dbReference type="AlphaFoldDB" id="A0A2S6G7E8"/>
<dbReference type="OrthoDB" id="6371940at2"/>
<feature type="region of interest" description="Disordered" evidence="3">
    <location>
        <begin position="31"/>
        <end position="64"/>
    </location>
</feature>
<dbReference type="SUPFAM" id="SSF54631">
    <property type="entry name" value="CBS-domain pair"/>
    <property type="match status" value="1"/>
</dbReference>
<accession>A0A2S6G7E8</accession>
<sequence>MSIYVSEPARPQGTRLPEVFRKRQVGDVTELEESGRIATGHSEATDSEFQQAVHSGGGRGSQKRRALQEYGGAAAGGENLEERVYLPVSEIRSPTIYSVRANSSVADALATMEGNGIHHLVVLADDNVAGLIDMRWLLSWIHDNTSEAIHKSLTNIELPAFLTASPETDAHQLARLMLAHRLNAALVVDGAGNPEGIVTSTDYLKLYASVSKQQGAV</sequence>
<evidence type="ECO:0000259" key="4">
    <source>
        <dbReference type="PROSITE" id="PS51371"/>
    </source>
</evidence>
<evidence type="ECO:0000256" key="3">
    <source>
        <dbReference type="SAM" id="MobiDB-lite"/>
    </source>
</evidence>
<dbReference type="PROSITE" id="PS51371">
    <property type="entry name" value="CBS"/>
    <property type="match status" value="2"/>
</dbReference>
<reference evidence="6 7" key="2">
    <citation type="submission" date="2018-02" db="EMBL/GenBank/DDBJ databases">
        <title>Subsurface microbial communities from deep shales in Ohio and West Virginia, USA.</title>
        <authorList>
            <person name="Wrighton K."/>
        </authorList>
    </citation>
    <scope>NUCLEOTIDE SEQUENCE [LARGE SCALE GENOMIC DNA]</scope>
    <source>
        <strain evidence="6 7">UTICA-S1B9</strain>
    </source>
</reference>
<organism evidence="6 7">
    <name type="scientific">Marinobacter persicus</name>
    <dbReference type="NCBI Taxonomy" id="930118"/>
    <lineage>
        <taxon>Bacteria</taxon>
        <taxon>Pseudomonadati</taxon>
        <taxon>Pseudomonadota</taxon>
        <taxon>Gammaproteobacteria</taxon>
        <taxon>Pseudomonadales</taxon>
        <taxon>Marinobacteraceae</taxon>
        <taxon>Marinobacter</taxon>
    </lineage>
</organism>
<gene>
    <name evidence="6" type="ORF">B0H24_100713</name>
    <name evidence="5" type="ORF">BY455_107133</name>
</gene>
<feature type="domain" description="CBS" evidence="4">
    <location>
        <begin position="157"/>
        <end position="217"/>
    </location>
</feature>
<dbReference type="InterPro" id="IPR046342">
    <property type="entry name" value="CBS_dom_sf"/>
</dbReference>
<dbReference type="PANTHER" id="PTHR43080:SF2">
    <property type="entry name" value="CBS DOMAIN-CONTAINING PROTEIN"/>
    <property type="match status" value="1"/>
</dbReference>
<evidence type="ECO:0000256" key="1">
    <source>
        <dbReference type="ARBA" id="ARBA00023122"/>
    </source>
</evidence>
<evidence type="ECO:0000313" key="8">
    <source>
        <dbReference type="Proteomes" id="UP000239648"/>
    </source>
</evidence>
<dbReference type="PANTHER" id="PTHR43080">
    <property type="entry name" value="CBS DOMAIN-CONTAINING PROTEIN CBSX3, MITOCHONDRIAL"/>
    <property type="match status" value="1"/>
</dbReference>
<dbReference type="Proteomes" id="UP000239446">
    <property type="component" value="Unassembled WGS sequence"/>
</dbReference>
<feature type="domain" description="CBS" evidence="4">
    <location>
        <begin position="92"/>
        <end position="147"/>
    </location>
</feature>
<dbReference type="SMART" id="SM00116">
    <property type="entry name" value="CBS"/>
    <property type="match status" value="2"/>
</dbReference>